<evidence type="ECO:0000313" key="8">
    <source>
        <dbReference type="Proteomes" id="UP000199672"/>
    </source>
</evidence>
<dbReference type="Proteomes" id="UP000199672">
    <property type="component" value="Unassembled WGS sequence"/>
</dbReference>
<dbReference type="AlphaFoldDB" id="A0A1I1Q190"/>
<dbReference type="GO" id="GO:0005886">
    <property type="term" value="C:plasma membrane"/>
    <property type="evidence" value="ECO:0007669"/>
    <property type="project" value="UniProtKB-SubCell"/>
</dbReference>
<dbReference type="OrthoDB" id="846354at2"/>
<evidence type="ECO:0000313" key="7">
    <source>
        <dbReference type="EMBL" id="SFD15819.1"/>
    </source>
</evidence>
<name>A0A1I1Q190_9FLAO</name>
<keyword evidence="2" id="KW-1003">Cell membrane</keyword>
<gene>
    <name evidence="7" type="ORF">SAMN05216297_10517</name>
</gene>
<evidence type="ECO:0000256" key="1">
    <source>
        <dbReference type="ARBA" id="ARBA00004651"/>
    </source>
</evidence>
<dbReference type="InterPro" id="IPR050833">
    <property type="entry name" value="Poly_Biosynth_Transport"/>
</dbReference>
<dbReference type="STRING" id="739143.SAMN05216297_10517"/>
<proteinExistence type="predicted"/>
<feature type="transmembrane region" description="Helical" evidence="6">
    <location>
        <begin position="348"/>
        <end position="369"/>
    </location>
</feature>
<protein>
    <submittedName>
        <fullName evidence="7">Membrane protein involved in the export of O-antigen and teichoic acid</fullName>
    </submittedName>
</protein>
<evidence type="ECO:0000256" key="2">
    <source>
        <dbReference type="ARBA" id="ARBA00022475"/>
    </source>
</evidence>
<evidence type="ECO:0000256" key="3">
    <source>
        <dbReference type="ARBA" id="ARBA00022692"/>
    </source>
</evidence>
<feature type="transmembrane region" description="Helical" evidence="6">
    <location>
        <begin position="265"/>
        <end position="290"/>
    </location>
</feature>
<feature type="transmembrane region" description="Helical" evidence="6">
    <location>
        <begin position="20"/>
        <end position="46"/>
    </location>
</feature>
<organism evidence="7 8">
    <name type="scientific">Flavobacterium phragmitis</name>
    <dbReference type="NCBI Taxonomy" id="739143"/>
    <lineage>
        <taxon>Bacteria</taxon>
        <taxon>Pseudomonadati</taxon>
        <taxon>Bacteroidota</taxon>
        <taxon>Flavobacteriia</taxon>
        <taxon>Flavobacteriales</taxon>
        <taxon>Flavobacteriaceae</taxon>
        <taxon>Flavobacterium</taxon>
    </lineage>
</organism>
<feature type="transmembrane region" description="Helical" evidence="6">
    <location>
        <begin position="376"/>
        <end position="396"/>
    </location>
</feature>
<evidence type="ECO:0000256" key="5">
    <source>
        <dbReference type="ARBA" id="ARBA00023136"/>
    </source>
</evidence>
<feature type="transmembrane region" description="Helical" evidence="6">
    <location>
        <begin position="178"/>
        <end position="201"/>
    </location>
</feature>
<evidence type="ECO:0000256" key="4">
    <source>
        <dbReference type="ARBA" id="ARBA00022989"/>
    </source>
</evidence>
<dbReference type="PANTHER" id="PTHR30250">
    <property type="entry name" value="PST FAMILY PREDICTED COLANIC ACID TRANSPORTER"/>
    <property type="match status" value="1"/>
</dbReference>
<reference evidence="8" key="1">
    <citation type="submission" date="2016-10" db="EMBL/GenBank/DDBJ databases">
        <authorList>
            <person name="Varghese N."/>
            <person name="Submissions S."/>
        </authorList>
    </citation>
    <scope>NUCLEOTIDE SEQUENCE [LARGE SCALE GENOMIC DNA]</scope>
    <source>
        <strain evidence="8">CGMCC 1.10370</strain>
    </source>
</reference>
<feature type="transmembrane region" description="Helical" evidence="6">
    <location>
        <begin position="107"/>
        <end position="124"/>
    </location>
</feature>
<dbReference type="PANTHER" id="PTHR30250:SF11">
    <property type="entry name" value="O-ANTIGEN TRANSPORTER-RELATED"/>
    <property type="match status" value="1"/>
</dbReference>
<keyword evidence="5 6" id="KW-0472">Membrane</keyword>
<feature type="transmembrane region" description="Helical" evidence="6">
    <location>
        <begin position="242"/>
        <end position="259"/>
    </location>
</feature>
<accession>A0A1I1Q190</accession>
<evidence type="ECO:0000256" key="6">
    <source>
        <dbReference type="SAM" id="Phobius"/>
    </source>
</evidence>
<feature type="transmembrane region" description="Helical" evidence="6">
    <location>
        <begin position="131"/>
        <end position="148"/>
    </location>
</feature>
<feature type="transmembrane region" description="Helical" evidence="6">
    <location>
        <begin position="310"/>
        <end position="328"/>
    </location>
</feature>
<keyword evidence="8" id="KW-1185">Reference proteome</keyword>
<feature type="transmembrane region" description="Helical" evidence="6">
    <location>
        <begin position="402"/>
        <end position="423"/>
    </location>
</feature>
<dbReference type="RefSeq" id="WP_091492906.1">
    <property type="nucleotide sequence ID" value="NZ_FOMH01000005.1"/>
</dbReference>
<comment type="subcellular location">
    <subcellularLocation>
        <location evidence="1">Cell membrane</location>
        <topology evidence="1">Multi-pass membrane protein</topology>
    </subcellularLocation>
</comment>
<sequence>MKDILIKLKDHPKYDTIVSWGKLISITGSAQVIVQGVGFVSGILIIRLLSVQEYAFYTLANTMLGAMSVLSDGGISTGVLAQGGKVWENKKELGKVLVTGLEMRKKFAVISLFISLPILLYLLLHNGAGWMTSILIILSIIPAFYATLSDSLLEIPLKLNQSILPLQRNQVIVSFGRLLMVASTIFLFPFAYLSILTSGIARIYGNIRLKKHTNVYADTSETEDPVVKKEISSIVRKSLPGLIYYCFSGQISTWIISIFGNPASIAQIGALGRISSIITLLMVVFSILIVPRFARIQNQPQKLLRHYTKILVGMTILLLFIVVCTYLFSDQILWILGSNYKKLNTELVLLMIGTAITTIMAAALGLYLSRGWVLKYYISISGSLLPIVLSCFIFDVSTLKGILYLNILVAIVQMVLHVCYGYYKILELNKNDDQISK</sequence>
<keyword evidence="3 6" id="KW-0812">Transmembrane</keyword>
<keyword evidence="4 6" id="KW-1133">Transmembrane helix</keyword>
<dbReference type="EMBL" id="FOMH01000005">
    <property type="protein sequence ID" value="SFD15819.1"/>
    <property type="molecule type" value="Genomic_DNA"/>
</dbReference>